<keyword evidence="2" id="KW-1185">Reference proteome</keyword>
<organism evidence="1 2">
    <name type="scientific">Senna tora</name>
    <dbReference type="NCBI Taxonomy" id="362788"/>
    <lineage>
        <taxon>Eukaryota</taxon>
        <taxon>Viridiplantae</taxon>
        <taxon>Streptophyta</taxon>
        <taxon>Embryophyta</taxon>
        <taxon>Tracheophyta</taxon>
        <taxon>Spermatophyta</taxon>
        <taxon>Magnoliopsida</taxon>
        <taxon>eudicotyledons</taxon>
        <taxon>Gunneridae</taxon>
        <taxon>Pentapetalae</taxon>
        <taxon>rosids</taxon>
        <taxon>fabids</taxon>
        <taxon>Fabales</taxon>
        <taxon>Fabaceae</taxon>
        <taxon>Caesalpinioideae</taxon>
        <taxon>Cassia clade</taxon>
        <taxon>Senna</taxon>
    </lineage>
</organism>
<proteinExistence type="predicted"/>
<name>A0A834TK03_9FABA</name>
<reference evidence="1" key="1">
    <citation type="submission" date="2020-09" db="EMBL/GenBank/DDBJ databases">
        <title>Genome-Enabled Discovery of Anthraquinone Biosynthesis in Senna tora.</title>
        <authorList>
            <person name="Kang S.-H."/>
            <person name="Pandey R.P."/>
            <person name="Lee C.-M."/>
            <person name="Sim J.-S."/>
            <person name="Jeong J.-T."/>
            <person name="Choi B.-S."/>
            <person name="Jung M."/>
            <person name="Ginzburg D."/>
            <person name="Zhao K."/>
            <person name="Won S.Y."/>
            <person name="Oh T.-J."/>
            <person name="Yu Y."/>
            <person name="Kim N.-H."/>
            <person name="Lee O.R."/>
            <person name="Lee T.-H."/>
            <person name="Bashyal P."/>
            <person name="Kim T.-S."/>
            <person name="Lee W.-H."/>
            <person name="Kawkins C."/>
            <person name="Kim C.-K."/>
            <person name="Kim J.S."/>
            <person name="Ahn B.O."/>
            <person name="Rhee S.Y."/>
            <person name="Sohng J.K."/>
        </authorList>
    </citation>
    <scope>NUCLEOTIDE SEQUENCE</scope>
    <source>
        <tissue evidence="1">Leaf</tissue>
    </source>
</reference>
<sequence>MSKEDTVPTGSSDKRCVFCHKLIDWSKIDLRLFTAAFEFAMWVCEEDGFFIVFTAIDRSFRAFPDSKHISEHASSIMLLISGDACKKLWREIMVCNSSPAQTGQTKMEIMIHAEPPMRMVEILLCAISMISSSRNPDTDIKENVKMNIRSP</sequence>
<gene>
    <name evidence="1" type="ORF">G2W53_021329</name>
</gene>
<evidence type="ECO:0000313" key="1">
    <source>
        <dbReference type="EMBL" id="KAF7823185.1"/>
    </source>
</evidence>
<dbReference type="AlphaFoldDB" id="A0A834TK03"/>
<comment type="caution">
    <text evidence="1">The sequence shown here is derived from an EMBL/GenBank/DDBJ whole genome shotgun (WGS) entry which is preliminary data.</text>
</comment>
<dbReference type="Proteomes" id="UP000634136">
    <property type="component" value="Unassembled WGS sequence"/>
</dbReference>
<evidence type="ECO:0000313" key="2">
    <source>
        <dbReference type="Proteomes" id="UP000634136"/>
    </source>
</evidence>
<protein>
    <submittedName>
        <fullName evidence="1">Uncharacterized protein</fullName>
    </submittedName>
</protein>
<accession>A0A834TK03</accession>
<dbReference type="EMBL" id="JAAIUW010000007">
    <property type="protein sequence ID" value="KAF7823185.1"/>
    <property type="molecule type" value="Genomic_DNA"/>
</dbReference>